<dbReference type="Gene3D" id="2.160.20.80">
    <property type="entry name" value="E3 ubiquitin-protein ligase SopA"/>
    <property type="match status" value="2"/>
</dbReference>
<keyword evidence="2" id="KW-0812">Transmembrane</keyword>
<evidence type="ECO:0000313" key="4">
    <source>
        <dbReference type="Proteomes" id="UP000271624"/>
    </source>
</evidence>
<reference evidence="3" key="2">
    <citation type="journal article" date="2019" name="Genome Biol. Evol.">
        <title>Day and night: Metabolic profiles and evolutionary relationships of six axenic non-marine cyanobacteria.</title>
        <authorList>
            <person name="Will S.E."/>
            <person name="Henke P."/>
            <person name="Boedeker C."/>
            <person name="Huang S."/>
            <person name="Brinkmann H."/>
            <person name="Rohde M."/>
            <person name="Jarek M."/>
            <person name="Friedl T."/>
            <person name="Seufert S."/>
            <person name="Schumacher M."/>
            <person name="Overmann J."/>
            <person name="Neumann-Schaal M."/>
            <person name="Petersen J."/>
        </authorList>
    </citation>
    <scope>NUCLEOTIDE SEQUENCE [LARGE SCALE GENOMIC DNA]</scope>
    <source>
        <strain evidence="3">PCC 7102</strain>
    </source>
</reference>
<evidence type="ECO:0000313" key="3">
    <source>
        <dbReference type="EMBL" id="RUT06156.1"/>
    </source>
</evidence>
<protein>
    <recommendedName>
        <fullName evidence="5">Pentapeptide repeat-containing protein</fullName>
    </recommendedName>
</protein>
<keyword evidence="2" id="KW-0472">Membrane</keyword>
<proteinExistence type="predicted"/>
<evidence type="ECO:0008006" key="5">
    <source>
        <dbReference type="Google" id="ProtNLM"/>
    </source>
</evidence>
<dbReference type="AlphaFoldDB" id="A0A3S1CN79"/>
<feature type="transmembrane region" description="Helical" evidence="2">
    <location>
        <begin position="49"/>
        <end position="69"/>
    </location>
</feature>
<dbReference type="OrthoDB" id="528527at2"/>
<evidence type="ECO:0000256" key="1">
    <source>
        <dbReference type="ARBA" id="ARBA00022737"/>
    </source>
</evidence>
<name>A0A3S1CN79_9CYAN</name>
<keyword evidence="1" id="KW-0677">Repeat</keyword>
<dbReference type="SUPFAM" id="SSF141571">
    <property type="entry name" value="Pentapeptide repeat-like"/>
    <property type="match status" value="2"/>
</dbReference>
<reference evidence="3" key="1">
    <citation type="submission" date="2018-12" db="EMBL/GenBank/DDBJ databases">
        <authorList>
            <person name="Will S."/>
            <person name="Neumann-Schaal M."/>
            <person name="Henke P."/>
        </authorList>
    </citation>
    <scope>NUCLEOTIDE SEQUENCE</scope>
    <source>
        <strain evidence="3">PCC 7102</strain>
    </source>
</reference>
<organism evidence="3 4">
    <name type="scientific">Dulcicalothrix desertica PCC 7102</name>
    <dbReference type="NCBI Taxonomy" id="232991"/>
    <lineage>
        <taxon>Bacteria</taxon>
        <taxon>Bacillati</taxon>
        <taxon>Cyanobacteriota</taxon>
        <taxon>Cyanophyceae</taxon>
        <taxon>Nostocales</taxon>
        <taxon>Calotrichaceae</taxon>
        <taxon>Dulcicalothrix</taxon>
    </lineage>
</organism>
<evidence type="ECO:0000256" key="2">
    <source>
        <dbReference type="SAM" id="Phobius"/>
    </source>
</evidence>
<feature type="transmembrane region" description="Helical" evidence="2">
    <location>
        <begin position="15"/>
        <end position="37"/>
    </location>
</feature>
<dbReference type="PANTHER" id="PTHR47485">
    <property type="entry name" value="THYLAKOID LUMENAL 17.4 KDA PROTEIN, CHLOROPLASTIC"/>
    <property type="match status" value="1"/>
</dbReference>
<keyword evidence="4" id="KW-1185">Reference proteome</keyword>
<keyword evidence="2" id="KW-1133">Transmembrane helix</keyword>
<accession>A0A3S1CN79</accession>
<dbReference type="RefSeq" id="WP_127081818.1">
    <property type="nucleotide sequence ID" value="NZ_RSCL01000007.1"/>
</dbReference>
<gene>
    <name evidence="3" type="ORF">DSM106972_033620</name>
</gene>
<dbReference type="EMBL" id="RSCL01000007">
    <property type="protein sequence ID" value="RUT06156.1"/>
    <property type="molecule type" value="Genomic_DNA"/>
</dbReference>
<dbReference type="Pfam" id="PF00805">
    <property type="entry name" value="Pentapeptide"/>
    <property type="match status" value="5"/>
</dbReference>
<dbReference type="Proteomes" id="UP000271624">
    <property type="component" value="Unassembled WGS sequence"/>
</dbReference>
<dbReference type="InterPro" id="IPR001646">
    <property type="entry name" value="5peptide_repeat"/>
</dbReference>
<comment type="caution">
    <text evidence="3">The sequence shown here is derived from an EMBL/GenBank/DDBJ whole genome shotgun (WGS) entry which is preliminary data.</text>
</comment>
<sequence length="446" mass="48629">MSASKTDVLKNKLTALAVVFTAAPMLFFLVFSANRHLSERQKIESMNQAFTASATYFLGLAVFVNAYYVSKRGEAEQRNAIAAEKSNQLNVSNAQLAQERLVADRFMTAITQLGHDSVATRTGAIYALEGVANECSKSYWTIMEILTAFVRENAPINYQLEDESHESLRVRTDIQAALNVIARRDAQKDRENCKLDLRNTDIRRADLRKANLQHLDLRGSYLCHADLRGADLALADLDNCNFVGSVLFEANLHKANLRAANLQTANLNRAWICGANLQAANLERASLRGANLSGANLYKANLQFANLKVANLSRAKLFLANLQGAKLGKANLHNTGLIGANLYGANLNGANLKEANLNAAKLQSCEAYFANFTAASLQETNLCGANLMGSNFQRAILHETNLCGANLMGVDLSGTNVNNVRWDGANLSGAKNVEFEPHKAYVAVAE</sequence>
<dbReference type="PANTHER" id="PTHR47485:SF1">
    <property type="entry name" value="THYLAKOID LUMENAL 17.4 KDA PROTEIN, CHLOROPLASTIC"/>
    <property type="match status" value="1"/>
</dbReference>